<accession>A0AA48GHE8</accession>
<comment type="catalytic activity">
    <reaction evidence="15 16">
        <text>a ubiquinone + NADH + 5 H(+)(in) = a ubiquinol + NAD(+) + 4 H(+)(out)</text>
        <dbReference type="Rhea" id="RHEA:29091"/>
        <dbReference type="Rhea" id="RHEA-COMP:9565"/>
        <dbReference type="Rhea" id="RHEA-COMP:9566"/>
        <dbReference type="ChEBI" id="CHEBI:15378"/>
        <dbReference type="ChEBI" id="CHEBI:16389"/>
        <dbReference type="ChEBI" id="CHEBI:17976"/>
        <dbReference type="ChEBI" id="CHEBI:57540"/>
        <dbReference type="ChEBI" id="CHEBI:57945"/>
        <dbReference type="EC" id="7.1.1.2"/>
    </reaction>
</comment>
<dbReference type="EC" id="7.1.1.2" evidence="2 16"/>
<dbReference type="EMBL" id="LC726550">
    <property type="protein sequence ID" value="BDQ44195.1"/>
    <property type="molecule type" value="Genomic_DNA"/>
</dbReference>
<feature type="transmembrane region" description="Helical" evidence="16">
    <location>
        <begin position="554"/>
        <end position="571"/>
    </location>
</feature>
<dbReference type="Pfam" id="PF00361">
    <property type="entry name" value="Proton_antipo_M"/>
    <property type="match status" value="1"/>
</dbReference>
<evidence type="ECO:0000259" key="19">
    <source>
        <dbReference type="Pfam" id="PF06455"/>
    </source>
</evidence>
<keyword evidence="12 16" id="KW-0830">Ubiquinone</keyword>
<evidence type="ECO:0000256" key="6">
    <source>
        <dbReference type="ARBA" id="ARBA00022692"/>
    </source>
</evidence>
<feature type="transmembrane region" description="Helical" evidence="16">
    <location>
        <begin position="480"/>
        <end position="500"/>
    </location>
</feature>
<evidence type="ECO:0000256" key="15">
    <source>
        <dbReference type="ARBA" id="ARBA00049551"/>
    </source>
</evidence>
<evidence type="ECO:0000256" key="13">
    <source>
        <dbReference type="ARBA" id="ARBA00023128"/>
    </source>
</evidence>
<feature type="transmembrane region" description="Helical" evidence="16">
    <location>
        <begin position="295"/>
        <end position="317"/>
    </location>
</feature>
<feature type="transmembrane region" description="Helical" evidence="16">
    <location>
        <begin position="246"/>
        <end position="264"/>
    </location>
</feature>
<dbReference type="Pfam" id="PF00662">
    <property type="entry name" value="Proton_antipo_N"/>
    <property type="match status" value="1"/>
</dbReference>
<evidence type="ECO:0000256" key="9">
    <source>
        <dbReference type="ARBA" id="ARBA00022982"/>
    </source>
</evidence>
<feature type="transmembrane region" description="Helical" evidence="16">
    <location>
        <begin position="50"/>
        <end position="75"/>
    </location>
</feature>
<feature type="domain" description="NADH-Ubiquinone oxidoreductase (complex I) chain 5 N-terminal" evidence="18">
    <location>
        <begin position="43"/>
        <end position="91"/>
    </location>
</feature>
<reference evidence="20" key="1">
    <citation type="submission" date="2022-08" db="EMBL/GenBank/DDBJ databases">
        <title>The origin and diversification of pheretimoid megascolecid earthworms in the Japanese Archipelago revealed by mitogenomic phylogenetics.</title>
        <authorList>
            <person name="Sato C."/>
            <person name="Nendai N."/>
            <person name="Nagata N."/>
            <person name="Okuzaki Y."/>
            <person name="Ikeda H."/>
            <person name="Minamiya Y."/>
            <person name="Sota T."/>
        </authorList>
    </citation>
    <scope>NUCLEOTIDE SEQUENCE</scope>
    <source>
        <strain evidence="20">CS165</strain>
    </source>
</reference>
<evidence type="ECO:0000256" key="3">
    <source>
        <dbReference type="ARBA" id="ARBA00021096"/>
    </source>
</evidence>
<proteinExistence type="inferred from homology"/>
<dbReference type="GO" id="GO:0005743">
    <property type="term" value="C:mitochondrial inner membrane"/>
    <property type="evidence" value="ECO:0007669"/>
    <property type="project" value="UniProtKB-SubCell"/>
</dbReference>
<geneLocation type="mitochondrion" evidence="20"/>
<dbReference type="InterPro" id="IPR010934">
    <property type="entry name" value="NADH_DH_su5_C"/>
</dbReference>
<comment type="subcellular location">
    <subcellularLocation>
        <location evidence="1">Mitochondrion inner membrane</location>
        <topology evidence="1">Multi-pass membrane protein</topology>
    </subcellularLocation>
</comment>
<dbReference type="InterPro" id="IPR001516">
    <property type="entry name" value="Proton_antipo_N"/>
</dbReference>
<feature type="transmembrane region" description="Helical" evidence="16">
    <location>
        <begin position="112"/>
        <end position="132"/>
    </location>
</feature>
<feature type="transmembrane region" description="Helical" evidence="16">
    <location>
        <begin position="376"/>
        <end position="398"/>
    </location>
</feature>
<evidence type="ECO:0000256" key="4">
    <source>
        <dbReference type="ARBA" id="ARBA00022448"/>
    </source>
</evidence>
<comment type="function">
    <text evidence="16">Core subunit of the mitochondrial membrane respiratory chain NADH dehydrogenase (Complex I) which catalyzes electron transfer from NADH through the respiratory chain, using ubiquinone as an electron acceptor. Essential for the catalytic activity and assembly of complex I.</text>
</comment>
<evidence type="ECO:0000256" key="14">
    <source>
        <dbReference type="ARBA" id="ARBA00023136"/>
    </source>
</evidence>
<keyword evidence="10 16" id="KW-1133">Transmembrane helix</keyword>
<dbReference type="InterPro" id="IPR003945">
    <property type="entry name" value="NU5C-like"/>
</dbReference>
<keyword evidence="8" id="KW-1278">Translocase</keyword>
<keyword evidence="7" id="KW-0999">Mitochondrion inner membrane</keyword>
<dbReference type="PRINTS" id="PR01435">
    <property type="entry name" value="NPOXDRDTASE5"/>
</dbReference>
<dbReference type="Pfam" id="PF06455">
    <property type="entry name" value="NADH5_C"/>
    <property type="match status" value="1"/>
</dbReference>
<feature type="transmembrane region" description="Helical" evidence="16">
    <location>
        <begin position="12"/>
        <end position="30"/>
    </location>
</feature>
<evidence type="ECO:0000256" key="5">
    <source>
        <dbReference type="ARBA" id="ARBA00022660"/>
    </source>
</evidence>
<keyword evidence="4 16" id="KW-0813">Transport</keyword>
<keyword evidence="11 16" id="KW-0520">NAD</keyword>
<feature type="transmembrane region" description="Helical" evidence="16">
    <location>
        <begin position="87"/>
        <end position="106"/>
    </location>
</feature>
<sequence>MLTQYKIHKQASMLMWALFMLMAPLSLYMLLSNKNTLIEWMLFNISSTPIMMTIIIDPAGTLFSSTVLLISANVLQFSTSYMKDDKFIDRFTILVLLFVLSMNMLIFFPHLMVLLLGWDGLGLVSFILVIYYQNPKSLAAGMITALTNRIGDVMLLLSIAWTLNQGQWNIIHMWETNLFTWQSAAIMLAAMTKSAQMPFSSWLPAAMAAPTPVSALVHSSTLVTAGVFLLIRFYPLLSSTSWFNQLMLLIAVSTTTMAGLSAMTECDMKKIIALSTLSQLGMMMAAMGLGMVDLAYFHMVTHALFKALLFICAGTLIHSHMHSQDLRWMGNITTQMPTTTSCFMLANMALCGAPFMSGFYSKDMIVESSIFYSNNFMMLTIILFTVSLTSFYTMRFSLTTIWGPSNCGPFMYLEETKSLTTPMLVLSSMSIISGASMIWVIPMNQEPMTMMTTMKNMPMLMVALGLLTAWYMNTYKIKHLPLMMLIPMTHYASCLMWFMVPLSSQFTMKLPMFISHNYLKSLDQSWLEILGGQGAMMLSHGASNPMMKMFNAGPVNYLMMSSILVLLIMTLL</sequence>
<dbReference type="InterPro" id="IPR001750">
    <property type="entry name" value="ND/Mrp_TM"/>
</dbReference>
<keyword evidence="13 16" id="KW-0496">Mitochondrion</keyword>
<keyword evidence="5" id="KW-0679">Respiratory chain</keyword>
<gene>
    <name evidence="20" type="primary">nad5</name>
</gene>
<feature type="transmembrane region" description="Helical" evidence="16">
    <location>
        <begin position="419"/>
        <end position="441"/>
    </location>
</feature>
<name>A0AA48GHE8_9ANNE</name>
<feature type="transmembrane region" description="Helical" evidence="16">
    <location>
        <begin position="456"/>
        <end position="473"/>
    </location>
</feature>
<evidence type="ECO:0000256" key="11">
    <source>
        <dbReference type="ARBA" id="ARBA00023027"/>
    </source>
</evidence>
<comment type="similarity">
    <text evidence="16">Belongs to the complex I subunit 5 family.</text>
</comment>
<evidence type="ECO:0000256" key="12">
    <source>
        <dbReference type="ARBA" id="ARBA00023075"/>
    </source>
</evidence>
<dbReference type="GO" id="GO:0008137">
    <property type="term" value="F:NADH dehydrogenase (ubiquinone) activity"/>
    <property type="evidence" value="ECO:0007669"/>
    <property type="project" value="UniProtKB-EC"/>
</dbReference>
<feature type="transmembrane region" description="Helical" evidence="16">
    <location>
        <begin position="338"/>
        <end position="356"/>
    </location>
</feature>
<evidence type="ECO:0000259" key="17">
    <source>
        <dbReference type="Pfam" id="PF00361"/>
    </source>
</evidence>
<keyword evidence="9" id="KW-0249">Electron transport</keyword>
<evidence type="ECO:0000313" key="20">
    <source>
        <dbReference type="EMBL" id="BDQ44195.1"/>
    </source>
</evidence>
<dbReference type="PANTHER" id="PTHR42829:SF2">
    <property type="entry name" value="NADH-UBIQUINONE OXIDOREDUCTASE CHAIN 5"/>
    <property type="match status" value="1"/>
</dbReference>
<evidence type="ECO:0000256" key="7">
    <source>
        <dbReference type="ARBA" id="ARBA00022792"/>
    </source>
</evidence>
<feature type="transmembrane region" description="Helical" evidence="16">
    <location>
        <begin position="215"/>
        <end position="234"/>
    </location>
</feature>
<evidence type="ECO:0000256" key="10">
    <source>
        <dbReference type="ARBA" id="ARBA00022989"/>
    </source>
</evidence>
<dbReference type="GO" id="GO:0003954">
    <property type="term" value="F:NADH dehydrogenase activity"/>
    <property type="evidence" value="ECO:0007669"/>
    <property type="project" value="TreeGrafter"/>
</dbReference>
<feature type="domain" description="NADH dehydrogenase subunit 5 C-terminal" evidence="19">
    <location>
        <begin position="392"/>
        <end position="571"/>
    </location>
</feature>
<dbReference type="PRINTS" id="PR01434">
    <property type="entry name" value="NADHDHGNASE5"/>
</dbReference>
<evidence type="ECO:0000256" key="2">
    <source>
        <dbReference type="ARBA" id="ARBA00012944"/>
    </source>
</evidence>
<dbReference type="GO" id="GO:0042773">
    <property type="term" value="P:ATP synthesis coupled electron transport"/>
    <property type="evidence" value="ECO:0007669"/>
    <property type="project" value="InterPro"/>
</dbReference>
<dbReference type="PANTHER" id="PTHR42829">
    <property type="entry name" value="NADH-UBIQUINONE OXIDOREDUCTASE CHAIN 5"/>
    <property type="match status" value="1"/>
</dbReference>
<evidence type="ECO:0000256" key="16">
    <source>
        <dbReference type="RuleBase" id="RU003404"/>
    </source>
</evidence>
<evidence type="ECO:0000256" key="8">
    <source>
        <dbReference type="ARBA" id="ARBA00022967"/>
    </source>
</evidence>
<evidence type="ECO:0000259" key="18">
    <source>
        <dbReference type="Pfam" id="PF00662"/>
    </source>
</evidence>
<feature type="domain" description="NADH:quinone oxidoreductase/Mrp antiporter transmembrane" evidence="17">
    <location>
        <begin position="110"/>
        <end position="385"/>
    </location>
</feature>
<dbReference type="GO" id="GO:0015990">
    <property type="term" value="P:electron transport coupled proton transport"/>
    <property type="evidence" value="ECO:0007669"/>
    <property type="project" value="TreeGrafter"/>
</dbReference>
<keyword evidence="14 16" id="KW-0472">Membrane</keyword>
<dbReference type="AlphaFoldDB" id="A0AA48GHE8"/>
<feature type="transmembrane region" description="Helical" evidence="16">
    <location>
        <begin position="271"/>
        <end position="289"/>
    </location>
</feature>
<keyword evidence="6 16" id="KW-0812">Transmembrane</keyword>
<evidence type="ECO:0000256" key="1">
    <source>
        <dbReference type="ARBA" id="ARBA00004448"/>
    </source>
</evidence>
<protein>
    <recommendedName>
        <fullName evidence="3 16">NADH-ubiquinone oxidoreductase chain 5</fullName>
        <ecNumber evidence="2 16">7.1.1.2</ecNumber>
    </recommendedName>
</protein>
<organism evidence="20">
    <name type="scientific">Metaphire riukiuensis</name>
    <dbReference type="NCBI Taxonomy" id="585718"/>
    <lineage>
        <taxon>Eukaryota</taxon>
        <taxon>Metazoa</taxon>
        <taxon>Spiralia</taxon>
        <taxon>Lophotrochozoa</taxon>
        <taxon>Annelida</taxon>
        <taxon>Clitellata</taxon>
        <taxon>Oligochaeta</taxon>
        <taxon>Crassiclitellata</taxon>
        <taxon>Megascolecida</taxon>
        <taxon>Megascolecidae</taxon>
        <taxon>Metaphire</taxon>
    </lineage>
</organism>